<dbReference type="EMBL" id="CAJOBJ010059472">
    <property type="protein sequence ID" value="CAF4411646.1"/>
    <property type="molecule type" value="Genomic_DNA"/>
</dbReference>
<proteinExistence type="predicted"/>
<evidence type="ECO:0000313" key="2">
    <source>
        <dbReference type="EMBL" id="CAF4411964.1"/>
    </source>
</evidence>
<reference evidence="1" key="1">
    <citation type="submission" date="2021-02" db="EMBL/GenBank/DDBJ databases">
        <authorList>
            <person name="Nowell W R."/>
        </authorList>
    </citation>
    <scope>NUCLEOTIDE SEQUENCE</scope>
</reference>
<evidence type="ECO:0000313" key="1">
    <source>
        <dbReference type="EMBL" id="CAF4411646.1"/>
    </source>
</evidence>
<organism evidence="1 3">
    <name type="scientific">Rotaria magnacalcarata</name>
    <dbReference type="NCBI Taxonomy" id="392030"/>
    <lineage>
        <taxon>Eukaryota</taxon>
        <taxon>Metazoa</taxon>
        <taxon>Spiralia</taxon>
        <taxon>Gnathifera</taxon>
        <taxon>Rotifera</taxon>
        <taxon>Eurotatoria</taxon>
        <taxon>Bdelloidea</taxon>
        <taxon>Philodinida</taxon>
        <taxon>Philodinidae</taxon>
        <taxon>Rotaria</taxon>
    </lineage>
</organism>
<dbReference type="EMBL" id="CAJOBJ010059547">
    <property type="protein sequence ID" value="CAF4411964.1"/>
    <property type="molecule type" value="Genomic_DNA"/>
</dbReference>
<dbReference type="PANTHER" id="PTHR14920">
    <property type="entry name" value="OSMOTIC AVOIDANCE ABNORMAL PROTEIN 1/WD REPEAT MEMBRANE PROTEIN"/>
    <property type="match status" value="1"/>
</dbReference>
<evidence type="ECO:0000313" key="3">
    <source>
        <dbReference type="Proteomes" id="UP000681720"/>
    </source>
</evidence>
<dbReference type="AlphaFoldDB" id="A0A8S2VW76"/>
<dbReference type="GO" id="GO:0035721">
    <property type="term" value="P:intraciliary retrograde transport"/>
    <property type="evidence" value="ECO:0007669"/>
    <property type="project" value="InterPro"/>
</dbReference>
<name>A0A8S2VW76_9BILA</name>
<feature type="non-terminal residue" evidence="1">
    <location>
        <position position="1"/>
    </location>
</feature>
<dbReference type="GO" id="GO:0005929">
    <property type="term" value="C:cilium"/>
    <property type="evidence" value="ECO:0007669"/>
    <property type="project" value="TreeGrafter"/>
</dbReference>
<gene>
    <name evidence="1" type="ORF">GIL414_LOCUS30653</name>
    <name evidence="2" type="ORF">GIL414_LOCUS30667</name>
</gene>
<dbReference type="GO" id="GO:0030991">
    <property type="term" value="C:intraciliary transport particle A"/>
    <property type="evidence" value="ECO:0007669"/>
    <property type="project" value="TreeGrafter"/>
</dbReference>
<dbReference type="PANTHER" id="PTHR14920:SF0">
    <property type="entry name" value="WD REPEAT DOMAIN 19"/>
    <property type="match status" value="1"/>
</dbReference>
<comment type="caution">
    <text evidence="1">The sequence shown here is derived from an EMBL/GenBank/DDBJ whole genome shotgun (WGS) entry which is preliminary data.</text>
</comment>
<feature type="non-terminal residue" evidence="1">
    <location>
        <position position="72"/>
    </location>
</feature>
<dbReference type="Proteomes" id="UP000681720">
    <property type="component" value="Unassembled WGS sequence"/>
</dbReference>
<accession>A0A8S2VW76</accession>
<dbReference type="InterPro" id="IPR040379">
    <property type="entry name" value="WDR19/dyf-2"/>
</dbReference>
<sequence length="72" mass="8145">ESKGIDLAITCVGKARSQQLTQKLLEYLLGEKDQIPKEAKYLFRFYLSLGQYTEASKTAIIIAQQDQESGNY</sequence>
<protein>
    <submittedName>
        <fullName evidence="1">Uncharacterized protein</fullName>
    </submittedName>
</protein>
<dbReference type="GO" id="GO:0060271">
    <property type="term" value="P:cilium assembly"/>
    <property type="evidence" value="ECO:0007669"/>
    <property type="project" value="TreeGrafter"/>
</dbReference>